<sequence>MKTNYIALTALLISAFCGSHLQAQHTLTKIWSTEATLPIPESVFYNAQDKLLFVAQIDGKPGEKDGKGGIAKVGVDGKILAQDWVTGLNAPKGMARLGNKLFVADVSELVEIDIKSGKISKKHEVEGAKFLNDVTIDSKGNIYVSDTETKKVHLIKDGKISTYFEDLTRPNGLLAVGSDLLIADSGTLKKLSASKQVTVVAEGMDKSTDGIEQVKPGEYIVSCWAGVVYYVKSDGTTEKLLDTSADSINSADIGYDSVKKIVYVPTFMKNSVVAYQLK</sequence>
<proteinExistence type="predicted"/>
<dbReference type="SUPFAM" id="SSF63829">
    <property type="entry name" value="Calcium-dependent phosphotriesterase"/>
    <property type="match status" value="1"/>
</dbReference>
<dbReference type="InterPro" id="IPR002640">
    <property type="entry name" value="Arylesterase"/>
</dbReference>
<reference evidence="2 3" key="1">
    <citation type="submission" date="2019-05" db="EMBL/GenBank/DDBJ databases">
        <authorList>
            <person name="Qu J.-H."/>
        </authorList>
    </citation>
    <scope>NUCLEOTIDE SEQUENCE [LARGE SCALE GENOMIC DNA]</scope>
    <source>
        <strain evidence="2 3">NS28</strain>
    </source>
</reference>
<name>A0A5M8R2P7_9BACT</name>
<dbReference type="GO" id="GO:0004064">
    <property type="term" value="F:arylesterase activity"/>
    <property type="evidence" value="ECO:0007669"/>
    <property type="project" value="InterPro"/>
</dbReference>
<comment type="caution">
    <text evidence="2">The sequence shown here is derived from an EMBL/GenBank/DDBJ whole genome shotgun (WGS) entry which is preliminary data.</text>
</comment>
<dbReference type="OrthoDB" id="7675395at2"/>
<evidence type="ECO:0000313" key="2">
    <source>
        <dbReference type="EMBL" id="KAA6441600.1"/>
    </source>
</evidence>
<dbReference type="EMBL" id="VBSN01000010">
    <property type="protein sequence ID" value="KAA6441600.1"/>
    <property type="molecule type" value="Genomic_DNA"/>
</dbReference>
<evidence type="ECO:0000256" key="1">
    <source>
        <dbReference type="SAM" id="SignalP"/>
    </source>
</evidence>
<dbReference type="Proteomes" id="UP000323994">
    <property type="component" value="Unassembled WGS sequence"/>
</dbReference>
<evidence type="ECO:0000313" key="3">
    <source>
        <dbReference type="Proteomes" id="UP000323994"/>
    </source>
</evidence>
<keyword evidence="3" id="KW-1185">Reference proteome</keyword>
<accession>A0A5M8R2P7</accession>
<feature type="chain" id="PRO_5024332720" evidence="1">
    <location>
        <begin position="24"/>
        <end position="278"/>
    </location>
</feature>
<dbReference type="InterPro" id="IPR011042">
    <property type="entry name" value="6-blade_b-propeller_TolB-like"/>
</dbReference>
<dbReference type="Gene3D" id="2.120.10.30">
    <property type="entry name" value="TolB, C-terminal domain"/>
    <property type="match status" value="1"/>
</dbReference>
<dbReference type="RefSeq" id="WP_139010260.1">
    <property type="nucleotide sequence ID" value="NZ_VBSN01000010.1"/>
</dbReference>
<protein>
    <submittedName>
        <fullName evidence="2">ATP/GTP-binding protein</fullName>
    </submittedName>
</protein>
<feature type="signal peptide" evidence="1">
    <location>
        <begin position="1"/>
        <end position="23"/>
    </location>
</feature>
<keyword evidence="1" id="KW-0732">Signal</keyword>
<organism evidence="2 3">
    <name type="scientific">Dyadobacter flavalbus</name>
    <dbReference type="NCBI Taxonomy" id="2579942"/>
    <lineage>
        <taxon>Bacteria</taxon>
        <taxon>Pseudomonadati</taxon>
        <taxon>Bacteroidota</taxon>
        <taxon>Cytophagia</taxon>
        <taxon>Cytophagales</taxon>
        <taxon>Spirosomataceae</taxon>
        <taxon>Dyadobacter</taxon>
    </lineage>
</organism>
<dbReference type="Pfam" id="PF01731">
    <property type="entry name" value="Arylesterase"/>
    <property type="match status" value="1"/>
</dbReference>
<dbReference type="AlphaFoldDB" id="A0A5M8R2P7"/>
<gene>
    <name evidence="2" type="ORF">FEM33_01020</name>
</gene>